<dbReference type="PANTHER" id="PTHR11767:SF102">
    <property type="entry name" value="INWARDLY RECTIFYING POTASSIUM CHANNEL 1, ISOFORM F"/>
    <property type="match status" value="1"/>
</dbReference>
<dbReference type="SUPFAM" id="SSF81296">
    <property type="entry name" value="E set domains"/>
    <property type="match status" value="1"/>
</dbReference>
<dbReference type="InterPro" id="IPR014756">
    <property type="entry name" value="Ig_E-set"/>
</dbReference>
<dbReference type="InterPro" id="IPR041647">
    <property type="entry name" value="IRK_C"/>
</dbReference>
<evidence type="ECO:0000256" key="2">
    <source>
        <dbReference type="ARBA" id="ARBA00022448"/>
    </source>
</evidence>
<dbReference type="RefSeq" id="WP_142713627.1">
    <property type="nucleotide sequence ID" value="NZ_FXTH01000004.1"/>
</dbReference>
<dbReference type="InterPro" id="IPR016449">
    <property type="entry name" value="K_chnl_inward-rec_Kir"/>
</dbReference>
<feature type="domain" description="Inward rectifier potassium channel C-terminal" evidence="13">
    <location>
        <begin position="164"/>
        <end position="314"/>
    </location>
</feature>
<gene>
    <name evidence="14" type="ORF">SAMN06265218_104107</name>
</gene>
<evidence type="ECO:0000256" key="11">
    <source>
        <dbReference type="SAM" id="Phobius"/>
    </source>
</evidence>
<feature type="transmembrane region" description="Helical" evidence="11">
    <location>
        <begin position="66"/>
        <end position="88"/>
    </location>
</feature>
<sequence length="319" mass="36235">MLNWKKYQQNISREFRDLGFGSRVGRESRYRLLNRDGSFNVRREGLSFWESMTLYQVMLRISWPKFFLVTLGSYLLVNGLFAAGYLLFGPDAIAGTQVTGVESPFLNAFFFSVQAFTTVGFGQLTPIGLGANILFTIESFVGLLGFALVTGFMFARFSRPHAKIAFSEKAVVAPYQEGRALMFRIANKRRGQLMELSAKVIFSFMEDGRRVYEELPLERDSVTFFPLNWTIVHPITEGSPLRDKKPGTLRKKDAEILILLTGYAETFSQTVHTRSSYKYSEIAWGARFSNIFNVRDDGRLSINMEQISDFEEVDLDGAG</sequence>
<dbReference type="GO" id="GO:0034765">
    <property type="term" value="P:regulation of monoatomic ion transmembrane transport"/>
    <property type="evidence" value="ECO:0007669"/>
    <property type="project" value="TreeGrafter"/>
</dbReference>
<dbReference type="InterPro" id="IPR013518">
    <property type="entry name" value="K_chnl_inward-rec_Kir_cyto"/>
</dbReference>
<dbReference type="SUPFAM" id="SSF81324">
    <property type="entry name" value="Voltage-gated potassium channels"/>
    <property type="match status" value="1"/>
</dbReference>
<keyword evidence="10 14" id="KW-0407">Ion channel</keyword>
<evidence type="ECO:0000313" key="15">
    <source>
        <dbReference type="Proteomes" id="UP000317593"/>
    </source>
</evidence>
<evidence type="ECO:0000313" key="14">
    <source>
        <dbReference type="EMBL" id="SMO51490.1"/>
    </source>
</evidence>
<dbReference type="Pfam" id="PF17655">
    <property type="entry name" value="IRK_C"/>
    <property type="match status" value="1"/>
</dbReference>
<evidence type="ECO:0000256" key="8">
    <source>
        <dbReference type="ARBA" id="ARBA00023065"/>
    </source>
</evidence>
<comment type="subcellular location">
    <subcellularLocation>
        <location evidence="1">Membrane</location>
        <topology evidence="1">Multi-pass membrane protein</topology>
    </subcellularLocation>
</comment>
<dbReference type="GO" id="GO:0005886">
    <property type="term" value="C:plasma membrane"/>
    <property type="evidence" value="ECO:0007669"/>
    <property type="project" value="TreeGrafter"/>
</dbReference>
<keyword evidence="3" id="KW-0633">Potassium transport</keyword>
<dbReference type="PANTHER" id="PTHR11767">
    <property type="entry name" value="INWARD RECTIFIER POTASSIUM CHANNEL"/>
    <property type="match status" value="1"/>
</dbReference>
<feature type="domain" description="Potassium channel" evidence="12">
    <location>
        <begin position="102"/>
        <end position="157"/>
    </location>
</feature>
<dbReference type="Gene3D" id="2.60.40.1400">
    <property type="entry name" value="G protein-activated inward rectifier potassium channel 1"/>
    <property type="match status" value="1"/>
</dbReference>
<dbReference type="OrthoDB" id="9813518at2"/>
<dbReference type="GO" id="GO:1990573">
    <property type="term" value="P:potassium ion import across plasma membrane"/>
    <property type="evidence" value="ECO:0007669"/>
    <property type="project" value="TreeGrafter"/>
</dbReference>
<keyword evidence="8" id="KW-0406">Ion transport</keyword>
<evidence type="ECO:0000256" key="10">
    <source>
        <dbReference type="ARBA" id="ARBA00023303"/>
    </source>
</evidence>
<keyword evidence="6" id="KW-0630">Potassium</keyword>
<evidence type="ECO:0000256" key="1">
    <source>
        <dbReference type="ARBA" id="ARBA00004141"/>
    </source>
</evidence>
<keyword evidence="5" id="KW-0851">Voltage-gated channel</keyword>
<keyword evidence="9 11" id="KW-0472">Membrane</keyword>
<organism evidence="14 15">
    <name type="scientific">Fodinibius sediminis</name>
    <dbReference type="NCBI Taxonomy" id="1214077"/>
    <lineage>
        <taxon>Bacteria</taxon>
        <taxon>Pseudomonadati</taxon>
        <taxon>Balneolota</taxon>
        <taxon>Balneolia</taxon>
        <taxon>Balneolales</taxon>
        <taxon>Balneolaceae</taxon>
        <taxon>Fodinibius</taxon>
    </lineage>
</organism>
<accession>A0A521BYC5</accession>
<dbReference type="GO" id="GO:0034702">
    <property type="term" value="C:monoatomic ion channel complex"/>
    <property type="evidence" value="ECO:0007669"/>
    <property type="project" value="UniProtKB-KW"/>
</dbReference>
<keyword evidence="15" id="KW-1185">Reference proteome</keyword>
<dbReference type="Gene3D" id="1.10.287.70">
    <property type="match status" value="1"/>
</dbReference>
<evidence type="ECO:0000256" key="6">
    <source>
        <dbReference type="ARBA" id="ARBA00022958"/>
    </source>
</evidence>
<dbReference type="InterPro" id="IPR013099">
    <property type="entry name" value="K_chnl_dom"/>
</dbReference>
<keyword evidence="4 11" id="KW-0812">Transmembrane</keyword>
<keyword evidence="7 11" id="KW-1133">Transmembrane helix</keyword>
<proteinExistence type="predicted"/>
<evidence type="ECO:0000256" key="7">
    <source>
        <dbReference type="ARBA" id="ARBA00022989"/>
    </source>
</evidence>
<evidence type="ECO:0000256" key="9">
    <source>
        <dbReference type="ARBA" id="ARBA00023136"/>
    </source>
</evidence>
<evidence type="ECO:0000256" key="3">
    <source>
        <dbReference type="ARBA" id="ARBA00022538"/>
    </source>
</evidence>
<protein>
    <submittedName>
        <fullName evidence="14">Inward rectifier potassium channel</fullName>
    </submittedName>
</protein>
<dbReference type="Pfam" id="PF07885">
    <property type="entry name" value="Ion_trans_2"/>
    <property type="match status" value="1"/>
</dbReference>
<evidence type="ECO:0000256" key="4">
    <source>
        <dbReference type="ARBA" id="ARBA00022692"/>
    </source>
</evidence>
<evidence type="ECO:0000256" key="5">
    <source>
        <dbReference type="ARBA" id="ARBA00022882"/>
    </source>
</evidence>
<reference evidence="14 15" key="1">
    <citation type="submission" date="2017-05" db="EMBL/GenBank/DDBJ databases">
        <authorList>
            <person name="Varghese N."/>
            <person name="Submissions S."/>
        </authorList>
    </citation>
    <scope>NUCLEOTIDE SEQUENCE [LARGE SCALE GENOMIC DNA]</scope>
    <source>
        <strain evidence="14 15">DSM 21194</strain>
    </source>
</reference>
<evidence type="ECO:0000259" key="13">
    <source>
        <dbReference type="Pfam" id="PF17655"/>
    </source>
</evidence>
<dbReference type="AlphaFoldDB" id="A0A521BYC5"/>
<dbReference type="Proteomes" id="UP000317593">
    <property type="component" value="Unassembled WGS sequence"/>
</dbReference>
<name>A0A521BYC5_9BACT</name>
<keyword evidence="2" id="KW-0813">Transport</keyword>
<evidence type="ECO:0000259" key="12">
    <source>
        <dbReference type="Pfam" id="PF07885"/>
    </source>
</evidence>
<dbReference type="PRINTS" id="PR01320">
    <property type="entry name" value="KIRCHANNEL"/>
</dbReference>
<dbReference type="GO" id="GO:0005242">
    <property type="term" value="F:inward rectifier potassium channel activity"/>
    <property type="evidence" value="ECO:0007669"/>
    <property type="project" value="InterPro"/>
</dbReference>
<dbReference type="EMBL" id="FXTH01000004">
    <property type="protein sequence ID" value="SMO51490.1"/>
    <property type="molecule type" value="Genomic_DNA"/>
</dbReference>
<feature type="transmembrane region" description="Helical" evidence="11">
    <location>
        <begin position="133"/>
        <end position="155"/>
    </location>
</feature>